<comment type="caution">
    <text evidence="2">The sequence shown here is derived from an EMBL/GenBank/DDBJ whole genome shotgun (WGS) entry which is preliminary data.</text>
</comment>
<keyword evidence="1" id="KW-1133">Transmembrane helix</keyword>
<evidence type="ECO:0000313" key="2">
    <source>
        <dbReference type="EMBL" id="MPM82872.1"/>
    </source>
</evidence>
<gene>
    <name evidence="2" type="ORF">SDC9_129934</name>
</gene>
<protein>
    <submittedName>
        <fullName evidence="2">Uncharacterized protein</fullName>
    </submittedName>
</protein>
<feature type="transmembrane region" description="Helical" evidence="1">
    <location>
        <begin position="37"/>
        <end position="63"/>
    </location>
</feature>
<reference evidence="2" key="1">
    <citation type="submission" date="2019-08" db="EMBL/GenBank/DDBJ databases">
        <authorList>
            <person name="Kucharzyk K."/>
            <person name="Murdoch R.W."/>
            <person name="Higgins S."/>
            <person name="Loffler F."/>
        </authorList>
    </citation>
    <scope>NUCLEOTIDE SEQUENCE</scope>
</reference>
<accession>A0A645D2A8</accession>
<keyword evidence="1" id="KW-0812">Transmembrane</keyword>
<proteinExistence type="predicted"/>
<keyword evidence="1" id="KW-0472">Membrane</keyword>
<dbReference type="EMBL" id="VSSQ01031820">
    <property type="protein sequence ID" value="MPM82872.1"/>
    <property type="molecule type" value="Genomic_DNA"/>
</dbReference>
<dbReference type="AlphaFoldDB" id="A0A645D2A8"/>
<evidence type="ECO:0000256" key="1">
    <source>
        <dbReference type="SAM" id="Phobius"/>
    </source>
</evidence>
<organism evidence="2">
    <name type="scientific">bioreactor metagenome</name>
    <dbReference type="NCBI Taxonomy" id="1076179"/>
    <lineage>
        <taxon>unclassified sequences</taxon>
        <taxon>metagenomes</taxon>
        <taxon>ecological metagenomes</taxon>
    </lineage>
</organism>
<sequence>MVGDTPASCMMFGLEKIQTELVSHNVEKCLFRSWKKVLSYAASHIKIVIIRDLLLIITPYFLLSVYNHLSTYY</sequence>
<name>A0A645D2A8_9ZZZZ</name>